<proteinExistence type="predicted"/>
<protein>
    <submittedName>
        <fullName evidence="3">Secreted protein</fullName>
    </submittedName>
</protein>
<name>A0A0R3UHQ2_MESCO</name>
<reference evidence="1 2" key="1">
    <citation type="submission" date="2018-10" db="EMBL/GenBank/DDBJ databases">
        <authorList>
            <consortium name="Pathogen Informatics"/>
        </authorList>
    </citation>
    <scope>NUCLEOTIDE SEQUENCE [LARGE SCALE GENOMIC DNA]</scope>
</reference>
<organism evidence="1 2">
    <name type="scientific">Mesocestoides corti</name>
    <name type="common">Flatworm</name>
    <dbReference type="NCBI Taxonomy" id="53468"/>
    <lineage>
        <taxon>Eukaryota</taxon>
        <taxon>Metazoa</taxon>
        <taxon>Spiralia</taxon>
        <taxon>Lophotrochozoa</taxon>
        <taxon>Platyhelminthes</taxon>
        <taxon>Cestoda</taxon>
        <taxon>Eucestoda</taxon>
        <taxon>Cyclophyllidea</taxon>
        <taxon>Mesocestoididae</taxon>
        <taxon>Mesocestoides</taxon>
    </lineage>
</organism>
<dbReference type="WBParaSite" id="MCU_002751-RA">
    <property type="protein sequence ID" value="MCU_002751-RA"/>
    <property type="gene ID" value="MCU_002751"/>
</dbReference>
<dbReference type="Proteomes" id="UP000267029">
    <property type="component" value="Unassembled WGS sequence"/>
</dbReference>
<evidence type="ECO:0000313" key="2">
    <source>
        <dbReference type="Proteomes" id="UP000267029"/>
    </source>
</evidence>
<dbReference type="EMBL" id="UXSR01005305">
    <property type="protein sequence ID" value="VDD80884.1"/>
    <property type="molecule type" value="Genomic_DNA"/>
</dbReference>
<reference evidence="3" key="2">
    <citation type="submission" date="2019-11" db="UniProtKB">
        <authorList>
            <consortium name="WormBaseParasite"/>
        </authorList>
    </citation>
    <scope>IDENTIFICATION</scope>
</reference>
<gene>
    <name evidence="1" type="ORF">MCOS_LOCUS6887</name>
</gene>
<sequence>MGLPVLFRGILKTPHMLRKSNPPAAVPSTSPTHLHQLSLYSCCIPFGSRGYLVSDYTGFCVVRPITTSEAVANPDCHDDRGFSF</sequence>
<dbReference type="AlphaFoldDB" id="A0A0R3UHQ2"/>
<accession>A0A0R3UHQ2</accession>
<evidence type="ECO:0000313" key="3">
    <source>
        <dbReference type="WBParaSite" id="MCU_002751-RA"/>
    </source>
</evidence>
<keyword evidence="2" id="KW-1185">Reference proteome</keyword>
<evidence type="ECO:0000313" key="1">
    <source>
        <dbReference type="EMBL" id="VDD80884.1"/>
    </source>
</evidence>